<feature type="domain" description="ABC transporter" evidence="1">
    <location>
        <begin position="19"/>
        <end position="82"/>
    </location>
</feature>
<dbReference type="Proteomes" id="UP001597261">
    <property type="component" value="Unassembled WGS sequence"/>
</dbReference>
<proteinExistence type="predicted"/>
<name>A0ABW4IR30_9ACTN</name>
<accession>A0ABW4IR30</accession>
<dbReference type="Pfam" id="PF00005">
    <property type="entry name" value="ABC_tran"/>
    <property type="match status" value="1"/>
</dbReference>
<comment type="caution">
    <text evidence="2">The sequence shown here is derived from an EMBL/GenBank/DDBJ whole genome shotgun (WGS) entry which is preliminary data.</text>
</comment>
<dbReference type="EMBL" id="JBHUDX010000042">
    <property type="protein sequence ID" value="MFD1659567.1"/>
    <property type="molecule type" value="Genomic_DNA"/>
</dbReference>
<feature type="non-terminal residue" evidence="2">
    <location>
        <position position="1"/>
    </location>
</feature>
<dbReference type="SUPFAM" id="SSF52540">
    <property type="entry name" value="P-loop containing nucleoside triphosphate hydrolases"/>
    <property type="match status" value="1"/>
</dbReference>
<dbReference type="InterPro" id="IPR015854">
    <property type="entry name" value="ABC_transpr_LolD-like"/>
</dbReference>
<organism evidence="2 3">
    <name type="scientific">Streptomyces caeni</name>
    <dbReference type="NCBI Taxonomy" id="2307231"/>
    <lineage>
        <taxon>Bacteria</taxon>
        <taxon>Bacillati</taxon>
        <taxon>Actinomycetota</taxon>
        <taxon>Actinomycetes</taxon>
        <taxon>Kitasatosporales</taxon>
        <taxon>Streptomycetaceae</taxon>
        <taxon>Streptomyces</taxon>
    </lineage>
</organism>
<evidence type="ECO:0000313" key="3">
    <source>
        <dbReference type="Proteomes" id="UP001597261"/>
    </source>
</evidence>
<reference evidence="3" key="1">
    <citation type="journal article" date="2019" name="Int. J. Syst. Evol. Microbiol.">
        <title>The Global Catalogue of Microorganisms (GCM) 10K type strain sequencing project: providing services to taxonomists for standard genome sequencing and annotation.</title>
        <authorList>
            <consortium name="The Broad Institute Genomics Platform"/>
            <consortium name="The Broad Institute Genome Sequencing Center for Infectious Disease"/>
            <person name="Wu L."/>
            <person name="Ma J."/>
        </authorList>
    </citation>
    <scope>NUCLEOTIDE SEQUENCE [LARGE SCALE GENOMIC DNA]</scope>
    <source>
        <strain evidence="3">CGMCC 1.12470</strain>
    </source>
</reference>
<keyword evidence="3" id="KW-1185">Reference proteome</keyword>
<dbReference type="InterPro" id="IPR003439">
    <property type="entry name" value="ABC_transporter-like_ATP-bd"/>
</dbReference>
<evidence type="ECO:0000259" key="1">
    <source>
        <dbReference type="Pfam" id="PF00005"/>
    </source>
</evidence>
<gene>
    <name evidence="2" type="ORF">ACFSL4_15505</name>
</gene>
<dbReference type="PANTHER" id="PTHR24220">
    <property type="entry name" value="IMPORT ATP-BINDING PROTEIN"/>
    <property type="match status" value="1"/>
</dbReference>
<evidence type="ECO:0000313" key="2">
    <source>
        <dbReference type="EMBL" id="MFD1659567.1"/>
    </source>
</evidence>
<dbReference type="InterPro" id="IPR027417">
    <property type="entry name" value="P-loop_NTPase"/>
</dbReference>
<keyword evidence="2" id="KW-0547">Nucleotide-binding</keyword>
<dbReference type="PANTHER" id="PTHR24220:SF685">
    <property type="entry name" value="ABC TRANSPORTER RELATED"/>
    <property type="match status" value="1"/>
</dbReference>
<dbReference type="RefSeq" id="WP_381082832.1">
    <property type="nucleotide sequence ID" value="NZ_JBHUDX010000042.1"/>
</dbReference>
<keyword evidence="2" id="KW-0067">ATP-binding</keyword>
<dbReference type="Gene3D" id="3.40.50.300">
    <property type="entry name" value="P-loop containing nucleotide triphosphate hydrolases"/>
    <property type="match status" value="1"/>
</dbReference>
<dbReference type="GO" id="GO:0005524">
    <property type="term" value="F:ATP binding"/>
    <property type="evidence" value="ECO:0007669"/>
    <property type="project" value="UniProtKB-KW"/>
</dbReference>
<sequence>AGGNGARAAQRAEEEIADVLGLTGEPRAAARVRAREALAAVGLEDSAGARAGTLSAGQRARLTLAIALVCRAALVCLDEPTAHLDETGSALAGDVLRRLRARGAAVLVATHDPAWTAWTADAHLRLARGRLEQVAEEAACP</sequence>
<protein>
    <submittedName>
        <fullName evidence="2">ATP-binding cassette domain-containing protein</fullName>
    </submittedName>
</protein>